<dbReference type="Proteomes" id="UP001159405">
    <property type="component" value="Unassembled WGS sequence"/>
</dbReference>
<feature type="domain" description="EGF-like" evidence="7">
    <location>
        <begin position="118"/>
        <end position="156"/>
    </location>
</feature>
<accession>A0ABN8RPT8</accession>
<organism evidence="9 10">
    <name type="scientific">Porites lobata</name>
    <dbReference type="NCBI Taxonomy" id="104759"/>
    <lineage>
        <taxon>Eukaryota</taxon>
        <taxon>Metazoa</taxon>
        <taxon>Cnidaria</taxon>
        <taxon>Anthozoa</taxon>
        <taxon>Hexacorallia</taxon>
        <taxon>Scleractinia</taxon>
        <taxon>Fungiina</taxon>
        <taxon>Poritidae</taxon>
        <taxon>Porites</taxon>
    </lineage>
</organism>
<name>A0ABN8RPT8_9CNID</name>
<feature type="signal peptide" evidence="6">
    <location>
        <begin position="1"/>
        <end position="28"/>
    </location>
</feature>
<dbReference type="PROSITE" id="PS50026">
    <property type="entry name" value="EGF_3"/>
    <property type="match status" value="7"/>
</dbReference>
<sequence>MAGCCFAVKALFLACVLWGAWLSCIASANQDTCGHIRYLKFFDREYGLYMYLQGHTFLNLSIGASKSCETECLYRRECVAINIGPAINDMRVCELCNSDHIQHPNDLKRREGWMYKGTQNICAYKPCLNNAKCFLGYTDKRFLCECQSGYTGELCETDLDECKDKTHQCDVNANCTNIPGSYNCTCRPGYRGNGSICKDIDECEKRSHDCHKNANCTNIPGSYNCTCRPGYTGNGSICNDIDECEKGSHDCHMNANCTNTPGSYNCTCRPGYTGYGSICKEIDECKDGSHDCHINANCTNIPGSYNCTCRPGYQGNGSICKDIDECEKGSHDCNKNANCKNTAGSYNCTCRPGYTGNGSICEDVDECADNLHDCDANANCTNIPGSYRCVCNPPYNGYRKKCIKTRECGFNASTILGNDSRYLENFTLFLEPVINSSVRSRFVRCWHAKEDGWAASTFHGNCDDKGPTVTIIQVGSFIFGGYSGCRYGNSSKAFIYSLTNNNGSGHAVYNPVKLRVKPDSYHQAVRRCDSDGPIFGWKDIRISNNSASNQDSSTYCGKKYPLPPGYCSSARKCTFYVGNSTFTPTDIEVFYETTT</sequence>
<evidence type="ECO:0000256" key="6">
    <source>
        <dbReference type="SAM" id="SignalP"/>
    </source>
</evidence>
<evidence type="ECO:0000256" key="2">
    <source>
        <dbReference type="ARBA" id="ARBA00022729"/>
    </source>
</evidence>
<evidence type="ECO:0000313" key="10">
    <source>
        <dbReference type="Proteomes" id="UP001159405"/>
    </source>
</evidence>
<dbReference type="Pfam" id="PF12947">
    <property type="entry name" value="EGF_3"/>
    <property type="match status" value="4"/>
</dbReference>
<dbReference type="InterPro" id="IPR024731">
    <property type="entry name" value="NELL2-like_EGF"/>
</dbReference>
<dbReference type="CDD" id="cd00054">
    <property type="entry name" value="EGF_CA"/>
    <property type="match status" value="6"/>
</dbReference>
<dbReference type="InterPro" id="IPR049883">
    <property type="entry name" value="NOTCH1_EGF-like"/>
</dbReference>
<evidence type="ECO:0000259" key="8">
    <source>
        <dbReference type="PROSITE" id="PS51886"/>
    </source>
</evidence>
<evidence type="ECO:0000256" key="3">
    <source>
        <dbReference type="ARBA" id="ARBA00022737"/>
    </source>
</evidence>
<evidence type="ECO:0000256" key="4">
    <source>
        <dbReference type="ARBA" id="ARBA00023157"/>
    </source>
</evidence>
<dbReference type="PANTHER" id="PTHR24039:SF58">
    <property type="entry name" value="EGF-LIKE DOMAIN-CONTAINING PROTEIN"/>
    <property type="match status" value="1"/>
</dbReference>
<dbReference type="InterPro" id="IPR009030">
    <property type="entry name" value="Growth_fac_rcpt_cys_sf"/>
</dbReference>
<keyword evidence="10" id="KW-1185">Reference proteome</keyword>
<dbReference type="SMART" id="SM00181">
    <property type="entry name" value="EGF"/>
    <property type="match status" value="7"/>
</dbReference>
<dbReference type="InterPro" id="IPR006571">
    <property type="entry name" value="TLDc_dom"/>
</dbReference>
<feature type="domain" description="EGF-like" evidence="7">
    <location>
        <begin position="363"/>
        <end position="403"/>
    </location>
</feature>
<gene>
    <name evidence="9" type="ORF">PLOB_00024596</name>
</gene>
<dbReference type="InterPro" id="IPR000152">
    <property type="entry name" value="EGF-type_Asp/Asn_hydroxyl_site"/>
</dbReference>
<feature type="domain" description="EGF-like" evidence="7">
    <location>
        <begin position="281"/>
        <end position="321"/>
    </location>
</feature>
<dbReference type="SUPFAM" id="SSF57196">
    <property type="entry name" value="EGF/Laminin"/>
    <property type="match status" value="1"/>
</dbReference>
<dbReference type="PANTHER" id="PTHR24039">
    <property type="entry name" value="FIBRILLIN-RELATED"/>
    <property type="match status" value="1"/>
</dbReference>
<dbReference type="EMBL" id="CALNXK010000295">
    <property type="protein sequence ID" value="CAH3181372.1"/>
    <property type="molecule type" value="Genomic_DNA"/>
</dbReference>
<dbReference type="Pfam" id="PF07534">
    <property type="entry name" value="TLD"/>
    <property type="match status" value="1"/>
</dbReference>
<feature type="disulfide bond" evidence="5">
    <location>
        <begin position="127"/>
        <end position="144"/>
    </location>
</feature>
<feature type="domain" description="EGF-like" evidence="7">
    <location>
        <begin position="322"/>
        <end position="362"/>
    </location>
</feature>
<keyword evidence="4 5" id="KW-1015">Disulfide bond</keyword>
<feature type="domain" description="TLDc" evidence="8">
    <location>
        <begin position="414"/>
        <end position="595"/>
    </location>
</feature>
<evidence type="ECO:0000313" key="9">
    <source>
        <dbReference type="EMBL" id="CAH3181372.1"/>
    </source>
</evidence>
<dbReference type="PROSITE" id="PS00022">
    <property type="entry name" value="EGF_1"/>
    <property type="match status" value="1"/>
</dbReference>
<evidence type="ECO:0000259" key="7">
    <source>
        <dbReference type="PROSITE" id="PS50026"/>
    </source>
</evidence>
<keyword evidence="2 6" id="KW-0732">Signal</keyword>
<dbReference type="InterPro" id="IPR000742">
    <property type="entry name" value="EGF"/>
</dbReference>
<dbReference type="PROSITE" id="PS51886">
    <property type="entry name" value="TLDC"/>
    <property type="match status" value="1"/>
</dbReference>
<dbReference type="PROSITE" id="PS01186">
    <property type="entry name" value="EGF_2"/>
    <property type="match status" value="7"/>
</dbReference>
<dbReference type="SMART" id="SM00179">
    <property type="entry name" value="EGF_CA"/>
    <property type="match status" value="6"/>
</dbReference>
<proteinExistence type="predicted"/>
<feature type="domain" description="EGF-like" evidence="7">
    <location>
        <begin position="158"/>
        <end position="198"/>
    </location>
</feature>
<evidence type="ECO:0000256" key="5">
    <source>
        <dbReference type="PROSITE-ProRule" id="PRU00076"/>
    </source>
</evidence>
<keyword evidence="1 5" id="KW-0245">EGF-like domain</keyword>
<comment type="caution">
    <text evidence="9">The sequence shown here is derived from an EMBL/GenBank/DDBJ whole genome shotgun (WGS) entry which is preliminary data.</text>
</comment>
<dbReference type="Gene3D" id="2.10.25.10">
    <property type="entry name" value="Laminin"/>
    <property type="match status" value="7"/>
</dbReference>
<dbReference type="SUPFAM" id="SSF57184">
    <property type="entry name" value="Growth factor receptor domain"/>
    <property type="match status" value="2"/>
</dbReference>
<feature type="domain" description="EGF-like" evidence="7">
    <location>
        <begin position="199"/>
        <end position="239"/>
    </location>
</feature>
<dbReference type="PROSITE" id="PS01187">
    <property type="entry name" value="EGF_CA"/>
    <property type="match status" value="2"/>
</dbReference>
<dbReference type="InterPro" id="IPR018097">
    <property type="entry name" value="EGF_Ca-bd_CS"/>
</dbReference>
<comment type="caution">
    <text evidence="5">Lacks conserved residue(s) required for the propagation of feature annotation.</text>
</comment>
<feature type="disulfide bond" evidence="5">
    <location>
        <begin position="146"/>
        <end position="155"/>
    </location>
</feature>
<keyword evidence="3" id="KW-0677">Repeat</keyword>
<reference evidence="9 10" key="1">
    <citation type="submission" date="2022-05" db="EMBL/GenBank/DDBJ databases">
        <authorList>
            <consortium name="Genoscope - CEA"/>
            <person name="William W."/>
        </authorList>
    </citation>
    <scope>NUCLEOTIDE SEQUENCE [LARGE SCALE GENOMIC DNA]</scope>
</reference>
<dbReference type="Pfam" id="PF00008">
    <property type="entry name" value="EGF"/>
    <property type="match status" value="1"/>
</dbReference>
<protein>
    <submittedName>
        <fullName evidence="9">Uncharacterized protein</fullName>
    </submittedName>
</protein>
<dbReference type="Pfam" id="PF07645">
    <property type="entry name" value="EGF_CA"/>
    <property type="match status" value="2"/>
</dbReference>
<dbReference type="PROSITE" id="PS00010">
    <property type="entry name" value="ASX_HYDROXYL"/>
    <property type="match status" value="6"/>
</dbReference>
<evidence type="ECO:0000256" key="1">
    <source>
        <dbReference type="ARBA" id="ARBA00022536"/>
    </source>
</evidence>
<dbReference type="InterPro" id="IPR001881">
    <property type="entry name" value="EGF-like_Ca-bd_dom"/>
</dbReference>
<feature type="domain" description="EGF-like" evidence="7">
    <location>
        <begin position="240"/>
        <end position="280"/>
    </location>
</feature>
<feature type="chain" id="PRO_5045948001" evidence="6">
    <location>
        <begin position="29"/>
        <end position="595"/>
    </location>
</feature>